<dbReference type="CDD" id="cd05289">
    <property type="entry name" value="MDR_like_2"/>
    <property type="match status" value="1"/>
</dbReference>
<dbReference type="InterPro" id="IPR052733">
    <property type="entry name" value="Chloroplast_QOR"/>
</dbReference>
<sequence>MKAARITQYGGPDVIRLEDVPTPSPDAGQVLLKVAATSFNPADIGDRSGAYRRVRLPFVIGFDVAGTVHAVGPGVTAFSPGDTLIARLDGGGASAEYAVADAGLVARAPATIPLTDAAAIPLAGLTAWQAIHEHARLSKGQRILINGAGGGVGGYAIQLATHAGAYVIATASARSADEVRAHGADEVIDYTTTPVADALSQDVDVLLNLVPLSHEDGRSLAGLVREGGRIVSITSEIEVSPASGVTSLRFVAQNEPKHLDELVKLVDSGDLTIDISERLPLSELADVHRRSERGDIRGKVILIP</sequence>
<evidence type="ECO:0000313" key="2">
    <source>
        <dbReference type="EMBL" id="NEE04671.1"/>
    </source>
</evidence>
<evidence type="ECO:0000259" key="1">
    <source>
        <dbReference type="SMART" id="SM00829"/>
    </source>
</evidence>
<feature type="domain" description="Enoyl reductase (ER)" evidence="1">
    <location>
        <begin position="10"/>
        <end position="302"/>
    </location>
</feature>
<dbReference type="InterPro" id="IPR011032">
    <property type="entry name" value="GroES-like_sf"/>
</dbReference>
<dbReference type="Gene3D" id="3.90.180.10">
    <property type="entry name" value="Medium-chain alcohol dehydrogenases, catalytic domain"/>
    <property type="match status" value="1"/>
</dbReference>
<dbReference type="SUPFAM" id="SSF51735">
    <property type="entry name" value="NAD(P)-binding Rossmann-fold domains"/>
    <property type="match status" value="1"/>
</dbReference>
<dbReference type="GO" id="GO:0016491">
    <property type="term" value="F:oxidoreductase activity"/>
    <property type="evidence" value="ECO:0007669"/>
    <property type="project" value="InterPro"/>
</dbReference>
<dbReference type="Pfam" id="PF13602">
    <property type="entry name" value="ADH_zinc_N_2"/>
    <property type="match status" value="1"/>
</dbReference>
<evidence type="ECO:0000313" key="3">
    <source>
        <dbReference type="Proteomes" id="UP000475214"/>
    </source>
</evidence>
<dbReference type="PANTHER" id="PTHR44013">
    <property type="entry name" value="ZINC-TYPE ALCOHOL DEHYDROGENASE-LIKE PROTEIN C16A3.02C"/>
    <property type="match status" value="1"/>
</dbReference>
<dbReference type="EMBL" id="JAAGOA010000039">
    <property type="protein sequence ID" value="NEE04671.1"/>
    <property type="molecule type" value="Genomic_DNA"/>
</dbReference>
<dbReference type="Gene3D" id="3.40.50.720">
    <property type="entry name" value="NAD(P)-binding Rossmann-like Domain"/>
    <property type="match status" value="1"/>
</dbReference>
<comment type="caution">
    <text evidence="2">The sequence shown here is derived from an EMBL/GenBank/DDBJ whole genome shotgun (WGS) entry which is preliminary data.</text>
</comment>
<dbReference type="PANTHER" id="PTHR44013:SF1">
    <property type="entry name" value="ZINC-TYPE ALCOHOL DEHYDROGENASE-LIKE PROTEIN C16A3.02C"/>
    <property type="match status" value="1"/>
</dbReference>
<dbReference type="InterPro" id="IPR020843">
    <property type="entry name" value="ER"/>
</dbReference>
<dbReference type="InterPro" id="IPR036291">
    <property type="entry name" value="NAD(P)-bd_dom_sf"/>
</dbReference>
<protein>
    <submittedName>
        <fullName evidence="2">NADP-dependent oxidoreductase</fullName>
    </submittedName>
</protein>
<dbReference type="Proteomes" id="UP000475214">
    <property type="component" value="Unassembled WGS sequence"/>
</dbReference>
<dbReference type="Pfam" id="PF08240">
    <property type="entry name" value="ADH_N"/>
    <property type="match status" value="1"/>
</dbReference>
<accession>A0A6L9SK22</accession>
<dbReference type="InterPro" id="IPR013154">
    <property type="entry name" value="ADH-like_N"/>
</dbReference>
<keyword evidence="3" id="KW-1185">Reference proteome</keyword>
<dbReference type="SMART" id="SM00829">
    <property type="entry name" value="PKS_ER"/>
    <property type="match status" value="1"/>
</dbReference>
<organism evidence="2 3">
    <name type="scientific">Phytoactinopolyspora halotolerans</name>
    <dbReference type="NCBI Taxonomy" id="1981512"/>
    <lineage>
        <taxon>Bacteria</taxon>
        <taxon>Bacillati</taxon>
        <taxon>Actinomycetota</taxon>
        <taxon>Actinomycetes</taxon>
        <taxon>Jiangellales</taxon>
        <taxon>Jiangellaceae</taxon>
        <taxon>Phytoactinopolyspora</taxon>
    </lineage>
</organism>
<dbReference type="SUPFAM" id="SSF50129">
    <property type="entry name" value="GroES-like"/>
    <property type="match status" value="1"/>
</dbReference>
<name>A0A6L9SK22_9ACTN</name>
<gene>
    <name evidence="2" type="ORF">G1H10_31365</name>
</gene>
<dbReference type="AlphaFoldDB" id="A0A6L9SK22"/>
<reference evidence="2 3" key="1">
    <citation type="submission" date="2020-02" db="EMBL/GenBank/DDBJ databases">
        <authorList>
            <person name="Li X.-J."/>
            <person name="Han X.-M."/>
        </authorList>
    </citation>
    <scope>NUCLEOTIDE SEQUENCE [LARGE SCALE GENOMIC DNA]</scope>
    <source>
        <strain evidence="2 3">CCTCC AB 2017055</strain>
    </source>
</reference>
<proteinExistence type="predicted"/>